<dbReference type="PANTHER" id="PTHR11608">
    <property type="entry name" value="BIFUNCTIONAL PROTEIN PYRR"/>
    <property type="match status" value="1"/>
</dbReference>
<keyword evidence="4" id="KW-0328">Glycosyltransferase</keyword>
<name>A0A8J3ESG9_9ACTN</name>
<comment type="function">
    <text evidence="4">Also displays a weak uracil phosphoribosyltransferase activity which is not physiologically significant.</text>
</comment>
<dbReference type="EC" id="2.4.2.9" evidence="4"/>
<dbReference type="HAMAP" id="MF_01219">
    <property type="entry name" value="PyrR"/>
    <property type="match status" value="1"/>
</dbReference>
<evidence type="ECO:0000256" key="2">
    <source>
        <dbReference type="ARBA" id="ARBA00023015"/>
    </source>
</evidence>
<dbReference type="PANTHER" id="PTHR11608:SF0">
    <property type="entry name" value="BIFUNCTIONAL PROTEIN PYRR"/>
    <property type="match status" value="1"/>
</dbReference>
<keyword evidence="2 4" id="KW-0805">Transcription regulation</keyword>
<keyword evidence="3 4" id="KW-0804">Transcription</keyword>
<dbReference type="InterPro" id="IPR029057">
    <property type="entry name" value="PRTase-like"/>
</dbReference>
<dbReference type="GO" id="GO:0006355">
    <property type="term" value="P:regulation of DNA-templated transcription"/>
    <property type="evidence" value="ECO:0007669"/>
    <property type="project" value="UniProtKB-UniRule"/>
</dbReference>
<feature type="domain" description="Phosphoribosyltransferase" evidence="6">
    <location>
        <begin position="3"/>
        <end position="143"/>
    </location>
</feature>
<dbReference type="FunFam" id="3.40.50.2020:FF:000020">
    <property type="entry name" value="Bifunctional protein PyrR"/>
    <property type="match status" value="1"/>
</dbReference>
<comment type="catalytic activity">
    <reaction evidence="4">
        <text>UMP + diphosphate = 5-phospho-alpha-D-ribose 1-diphosphate + uracil</text>
        <dbReference type="Rhea" id="RHEA:13017"/>
        <dbReference type="ChEBI" id="CHEBI:17568"/>
        <dbReference type="ChEBI" id="CHEBI:33019"/>
        <dbReference type="ChEBI" id="CHEBI:57865"/>
        <dbReference type="ChEBI" id="CHEBI:58017"/>
        <dbReference type="EC" id="2.4.2.9"/>
    </reaction>
</comment>
<dbReference type="SUPFAM" id="SSF53271">
    <property type="entry name" value="PRTase-like"/>
    <property type="match status" value="1"/>
</dbReference>
<dbReference type="InterPro" id="IPR023050">
    <property type="entry name" value="PyrR"/>
</dbReference>
<evidence type="ECO:0000259" key="6">
    <source>
        <dbReference type="Pfam" id="PF00156"/>
    </source>
</evidence>
<dbReference type="Proteomes" id="UP000650511">
    <property type="component" value="Unassembled WGS sequence"/>
</dbReference>
<protein>
    <recommendedName>
        <fullName evidence="4">Bifunctional protein PyrR</fullName>
    </recommendedName>
    <domain>
        <recommendedName>
            <fullName evidence="4">Pyrimidine operon regulatory protein</fullName>
        </recommendedName>
    </domain>
    <domain>
        <recommendedName>
            <fullName evidence="4">Uracil phosphoribosyltransferase</fullName>
            <shortName evidence="4">UPRTase</shortName>
            <ecNumber evidence="4">2.4.2.9</ecNumber>
        </recommendedName>
    </domain>
</protein>
<dbReference type="NCBIfam" id="NF003549">
    <property type="entry name" value="PRK05205.1-5"/>
    <property type="match status" value="1"/>
</dbReference>
<dbReference type="GO" id="GO:0004845">
    <property type="term" value="F:uracil phosphoribosyltransferase activity"/>
    <property type="evidence" value="ECO:0007669"/>
    <property type="project" value="UniProtKB-UniRule"/>
</dbReference>
<accession>A0A8J3ESG9</accession>
<evidence type="ECO:0000313" key="7">
    <source>
        <dbReference type="EMBL" id="GGI07393.1"/>
    </source>
</evidence>
<dbReference type="CDD" id="cd06223">
    <property type="entry name" value="PRTases_typeI"/>
    <property type="match status" value="1"/>
</dbReference>
<keyword evidence="8" id="KW-1185">Reference proteome</keyword>
<reference evidence="7" key="2">
    <citation type="submission" date="2020-09" db="EMBL/GenBank/DDBJ databases">
        <authorList>
            <person name="Sun Q."/>
            <person name="Zhou Y."/>
        </authorList>
    </citation>
    <scope>NUCLEOTIDE SEQUENCE</scope>
    <source>
        <strain evidence="7">CGMCC 1.14988</strain>
    </source>
</reference>
<organism evidence="7 8">
    <name type="scientific">Egicoccus halophilus</name>
    <dbReference type="NCBI Taxonomy" id="1670830"/>
    <lineage>
        <taxon>Bacteria</taxon>
        <taxon>Bacillati</taxon>
        <taxon>Actinomycetota</taxon>
        <taxon>Nitriliruptoria</taxon>
        <taxon>Egicoccales</taxon>
        <taxon>Egicoccaceae</taxon>
        <taxon>Egicoccus</taxon>
    </lineage>
</organism>
<dbReference type="EMBL" id="BMHA01000008">
    <property type="protein sequence ID" value="GGI07393.1"/>
    <property type="molecule type" value="Genomic_DNA"/>
</dbReference>
<dbReference type="Pfam" id="PF00156">
    <property type="entry name" value="Pribosyltran"/>
    <property type="match status" value="1"/>
</dbReference>
<dbReference type="AlphaFoldDB" id="A0A8J3ESG9"/>
<evidence type="ECO:0000256" key="4">
    <source>
        <dbReference type="HAMAP-Rule" id="MF_01219"/>
    </source>
</evidence>
<comment type="caution">
    <text evidence="7">The sequence shown here is derived from an EMBL/GenBank/DDBJ whole genome shotgun (WGS) entry which is preliminary data.</text>
</comment>
<proteinExistence type="inferred from homology"/>
<reference evidence="7" key="1">
    <citation type="journal article" date="2014" name="Int. J. Syst. Evol. Microbiol.">
        <title>Complete genome sequence of Corynebacterium casei LMG S-19264T (=DSM 44701T), isolated from a smear-ripened cheese.</title>
        <authorList>
            <consortium name="US DOE Joint Genome Institute (JGI-PGF)"/>
            <person name="Walter F."/>
            <person name="Albersmeier A."/>
            <person name="Kalinowski J."/>
            <person name="Ruckert C."/>
        </authorList>
    </citation>
    <scope>NUCLEOTIDE SEQUENCE</scope>
    <source>
        <strain evidence="7">CGMCC 1.14988</strain>
    </source>
</reference>
<evidence type="ECO:0000256" key="3">
    <source>
        <dbReference type="ARBA" id="ARBA00023163"/>
    </source>
</evidence>
<comment type="similarity">
    <text evidence="1 4">Belongs to the purine/pyrimidine phosphoribosyltransferase family. PyrR subfamily.</text>
</comment>
<dbReference type="InterPro" id="IPR050137">
    <property type="entry name" value="PyrR_bifunctional"/>
</dbReference>
<sequence length="186" mass="20100">MTQLLSADDLSRALKRLAHELLEANHGADGLVLVGIQTRGVPLARRLAALIRDIEGTEVPAGALDVTLYRDDLTRRGPLSLGETRVPASVDGRTVVLVDDVLYTGRTIRAAMEAVLELGRPARIRLVALVDRGHRELPIRADHVGKNLPTSAGDRIRVLVEEVDGRDEVVSEPTSESPAVREGDEA</sequence>
<keyword evidence="4" id="KW-0808">Transferase</keyword>
<dbReference type="InterPro" id="IPR000836">
    <property type="entry name" value="PRTase_dom"/>
</dbReference>
<dbReference type="Gene3D" id="3.40.50.2020">
    <property type="match status" value="1"/>
</dbReference>
<evidence type="ECO:0000256" key="5">
    <source>
        <dbReference type="SAM" id="MobiDB-lite"/>
    </source>
</evidence>
<gene>
    <name evidence="4 7" type="primary">pyrR</name>
    <name evidence="7" type="ORF">GCM10011354_23860</name>
</gene>
<comment type="function">
    <text evidence="4">Regulates the transcription of the pyrimidine nucleotide (pyr) operon in response to exogenous pyrimidines.</text>
</comment>
<dbReference type="RefSeq" id="WP_205745197.1">
    <property type="nucleotide sequence ID" value="NZ_BMHA01000008.1"/>
</dbReference>
<evidence type="ECO:0000313" key="8">
    <source>
        <dbReference type="Proteomes" id="UP000650511"/>
    </source>
</evidence>
<feature type="region of interest" description="Disordered" evidence="5">
    <location>
        <begin position="166"/>
        <end position="186"/>
    </location>
</feature>
<evidence type="ECO:0000256" key="1">
    <source>
        <dbReference type="ARBA" id="ARBA00005565"/>
    </source>
</evidence>
<feature type="short sequence motif" description="PRPP-binding" evidence="4">
    <location>
        <begin position="95"/>
        <end position="107"/>
    </location>
</feature>